<evidence type="ECO:0000313" key="4">
    <source>
        <dbReference type="Proteomes" id="UP000488839"/>
    </source>
</evidence>
<dbReference type="Proteomes" id="UP000488839">
    <property type="component" value="Unassembled WGS sequence"/>
</dbReference>
<dbReference type="Gene3D" id="1.10.10.10">
    <property type="entry name" value="Winged helix-like DNA-binding domain superfamily/Winged helix DNA-binding domain"/>
    <property type="match status" value="1"/>
</dbReference>
<dbReference type="EMBL" id="WPOO01000019">
    <property type="protein sequence ID" value="MVN59520.1"/>
    <property type="molecule type" value="Genomic_DNA"/>
</dbReference>
<dbReference type="PANTHER" id="PTHR34704:SF1">
    <property type="entry name" value="ATPASE"/>
    <property type="match status" value="1"/>
</dbReference>
<dbReference type="PANTHER" id="PTHR34704">
    <property type="entry name" value="ATPASE"/>
    <property type="match status" value="1"/>
</dbReference>
<dbReference type="SUPFAM" id="SSF52980">
    <property type="entry name" value="Restriction endonuclease-like"/>
    <property type="match status" value="1"/>
</dbReference>
<proteinExistence type="predicted"/>
<dbReference type="InterPro" id="IPR011579">
    <property type="entry name" value="ATPase_dom"/>
</dbReference>
<accession>A0A7K1T7Y4</accession>
<comment type="caution">
    <text evidence="3">The sequence shown here is derived from an EMBL/GenBank/DDBJ whole genome shotgun (WGS) entry which is preliminary data.</text>
</comment>
<feature type="domain" description="ATPase" evidence="1">
    <location>
        <begin position="76"/>
        <end position="281"/>
    </location>
</feature>
<dbReference type="Gene3D" id="3.40.50.300">
    <property type="entry name" value="P-loop containing nucleotide triphosphate hydrolases"/>
    <property type="match status" value="1"/>
</dbReference>
<evidence type="ECO:0000313" key="3">
    <source>
        <dbReference type="EMBL" id="MVN59520.1"/>
    </source>
</evidence>
<dbReference type="Pfam" id="PF03008">
    <property type="entry name" value="DUF234"/>
    <property type="match status" value="1"/>
</dbReference>
<protein>
    <submittedName>
        <fullName evidence="3">AAA family ATPase</fullName>
    </submittedName>
</protein>
<dbReference type="AlphaFoldDB" id="A0A7K1T7Y4"/>
<dbReference type="InterPro" id="IPR036388">
    <property type="entry name" value="WH-like_DNA-bd_sf"/>
</dbReference>
<dbReference type="GO" id="GO:0005524">
    <property type="term" value="F:ATP binding"/>
    <property type="evidence" value="ECO:0007669"/>
    <property type="project" value="InterPro"/>
</dbReference>
<dbReference type="SUPFAM" id="SSF46785">
    <property type="entry name" value="Winged helix' DNA-binding domain"/>
    <property type="match status" value="1"/>
</dbReference>
<dbReference type="InterPro" id="IPR027417">
    <property type="entry name" value="P-loop_NTPase"/>
</dbReference>
<dbReference type="InterPro" id="IPR004256">
    <property type="entry name" value="DUF234"/>
</dbReference>
<sequence>MQPLPALRQHANTLYPEKAFQPPGLTLPTPGWMRSPKSTSLSNLLKHILLKSTLLKLILVIASSNNEASMKEVPVFVGRSRELATLNRLYETGTFQFPVIYGRRRVGKTTLINEFVGKKPVVFFTAVENNARINLENLSRAVALFEHPDRDPSLAPLYASLQQAFEAIFERARSQRVIFVIDEFPYLAKADPSVSSILQALIDRASADSKLLLLLCGSSLSFMKEQVLGEKSPLYGRRTAQIELKPFDFFTAMELFPQRNPIETAEIYGMVGGVPLYLMQFQNGGTLRELTEAALLDPNSILYEEPSILLMQEVSKASRYNAVIDAIANGRTQSGEIATAIGSTTAETSYYLKELERIGLITREQPLGGKGKRPIYRLSNNLFRFWFRFIAPHTSSIQRGMPGRAWRSIEKALSEYMGPVFEDICNQWLWRQMARDESAIEFDDLGRWWGNDPQRKQEAEIDIVGIEGTHVVLAGECKWRNEDFPASALEKLRHRTNLIGNADEAQLYAFSKTGFSQACRAEANRSGNVRLVSFSDMVSA</sequence>
<reference evidence="3 4" key="1">
    <citation type="submission" date="2019-11" db="EMBL/GenBank/DDBJ databases">
        <title>Whole genome shotgun sequencing (WGS) data from Adlercreutzia equolifaciens ResAG-91, Eggerthella lenta MRI-F36, MRI-F37, MRI-F40, ResAG-49, ResAG-88, ResAG-121, ResAG-145, and Gordonibacter sp. ResAG-5, ResAG-26, ResAG-43, ResAG-50, ResAG-59.</title>
        <authorList>
            <person name="Stoll D.A."/>
            <person name="Danylec N."/>
            <person name="Franz C.M.A.P."/>
            <person name="Huch M."/>
        </authorList>
    </citation>
    <scope>NUCLEOTIDE SEQUENCE [LARGE SCALE GENOMIC DNA]</scope>
    <source>
        <strain evidence="3 4">ResAG-91</strain>
    </source>
</reference>
<organism evidence="3 4">
    <name type="scientific">Adlercreutzia rubneri</name>
    <dbReference type="NCBI Taxonomy" id="2916441"/>
    <lineage>
        <taxon>Bacteria</taxon>
        <taxon>Bacillati</taxon>
        <taxon>Actinomycetota</taxon>
        <taxon>Coriobacteriia</taxon>
        <taxon>Eggerthellales</taxon>
        <taxon>Eggerthellaceae</taxon>
        <taxon>Adlercreutzia</taxon>
    </lineage>
</organism>
<dbReference type="Pfam" id="PF01637">
    <property type="entry name" value="ATPase_2"/>
    <property type="match status" value="1"/>
</dbReference>
<evidence type="ECO:0000259" key="1">
    <source>
        <dbReference type="Pfam" id="PF01637"/>
    </source>
</evidence>
<gene>
    <name evidence="3" type="ORF">GO707_09830</name>
</gene>
<name>A0A7K1T7Y4_9ACTN</name>
<dbReference type="InterPro" id="IPR011335">
    <property type="entry name" value="Restrct_endonuc-II-like"/>
</dbReference>
<keyword evidence="4" id="KW-1185">Reference proteome</keyword>
<dbReference type="CDD" id="cd00882">
    <property type="entry name" value="Ras_like_GTPase"/>
    <property type="match status" value="1"/>
</dbReference>
<evidence type="ECO:0000259" key="2">
    <source>
        <dbReference type="Pfam" id="PF03008"/>
    </source>
</evidence>
<dbReference type="InterPro" id="IPR036390">
    <property type="entry name" value="WH_DNA-bd_sf"/>
</dbReference>
<feature type="domain" description="DUF234" evidence="2">
    <location>
        <begin position="386"/>
        <end position="481"/>
    </location>
</feature>
<dbReference type="SUPFAM" id="SSF52540">
    <property type="entry name" value="P-loop containing nucleoside triphosphate hydrolases"/>
    <property type="match status" value="1"/>
</dbReference>